<evidence type="ECO:0000256" key="5">
    <source>
        <dbReference type="ARBA" id="ARBA00022840"/>
    </source>
</evidence>
<dbReference type="SUPFAM" id="SSF52540">
    <property type="entry name" value="P-loop containing nucleoside triphosphate hydrolases"/>
    <property type="match status" value="1"/>
</dbReference>
<dbReference type="EMBL" id="CAUJNA010000247">
    <property type="protein sequence ID" value="CAJ1374368.1"/>
    <property type="molecule type" value="Genomic_DNA"/>
</dbReference>
<feature type="compositionally biased region" description="Polar residues" evidence="7">
    <location>
        <begin position="693"/>
        <end position="731"/>
    </location>
</feature>
<dbReference type="SMART" id="SM00487">
    <property type="entry name" value="DEXDc"/>
    <property type="match status" value="1"/>
</dbReference>
<dbReference type="SMART" id="SM00490">
    <property type="entry name" value="HELICc"/>
    <property type="match status" value="1"/>
</dbReference>
<dbReference type="PROSITE" id="PS51194">
    <property type="entry name" value="HELICASE_CTER"/>
    <property type="match status" value="1"/>
</dbReference>
<evidence type="ECO:0000256" key="4">
    <source>
        <dbReference type="ARBA" id="ARBA00022806"/>
    </source>
</evidence>
<keyword evidence="11" id="KW-1185">Reference proteome</keyword>
<evidence type="ECO:0000259" key="8">
    <source>
        <dbReference type="PROSITE" id="PS51192"/>
    </source>
</evidence>
<proteinExistence type="inferred from homology"/>
<dbReference type="GO" id="GO:0005524">
    <property type="term" value="F:ATP binding"/>
    <property type="evidence" value="ECO:0007669"/>
    <property type="project" value="UniProtKB-KW"/>
</dbReference>
<dbReference type="GO" id="GO:0003676">
    <property type="term" value="F:nucleic acid binding"/>
    <property type="evidence" value="ECO:0007669"/>
    <property type="project" value="InterPro"/>
</dbReference>
<keyword evidence="3 6" id="KW-0378">Hydrolase</keyword>
<dbReference type="Proteomes" id="UP001178507">
    <property type="component" value="Unassembled WGS sequence"/>
</dbReference>
<feature type="compositionally biased region" description="Low complexity" evidence="7">
    <location>
        <begin position="104"/>
        <end position="114"/>
    </location>
</feature>
<evidence type="ECO:0000256" key="6">
    <source>
        <dbReference type="RuleBase" id="RU000492"/>
    </source>
</evidence>
<dbReference type="InterPro" id="IPR027417">
    <property type="entry name" value="P-loop_NTPase"/>
</dbReference>
<feature type="region of interest" description="Disordered" evidence="7">
    <location>
        <begin position="684"/>
        <end position="731"/>
    </location>
</feature>
<organism evidence="10 11">
    <name type="scientific">Effrenium voratum</name>
    <dbReference type="NCBI Taxonomy" id="2562239"/>
    <lineage>
        <taxon>Eukaryota</taxon>
        <taxon>Sar</taxon>
        <taxon>Alveolata</taxon>
        <taxon>Dinophyceae</taxon>
        <taxon>Suessiales</taxon>
        <taxon>Symbiodiniaceae</taxon>
        <taxon>Effrenium</taxon>
    </lineage>
</organism>
<evidence type="ECO:0000256" key="3">
    <source>
        <dbReference type="ARBA" id="ARBA00022801"/>
    </source>
</evidence>
<dbReference type="GO" id="GO:0003724">
    <property type="term" value="F:RNA helicase activity"/>
    <property type="evidence" value="ECO:0007669"/>
    <property type="project" value="UniProtKB-EC"/>
</dbReference>
<dbReference type="InterPro" id="IPR014001">
    <property type="entry name" value="Helicase_ATP-bd"/>
</dbReference>
<dbReference type="EC" id="3.6.4.13" evidence="1"/>
<gene>
    <name evidence="10" type="ORF">EVOR1521_LOCUS3939</name>
</gene>
<feature type="region of interest" description="Disordered" evidence="7">
    <location>
        <begin position="99"/>
        <end position="160"/>
    </location>
</feature>
<keyword evidence="2 6" id="KW-0547">Nucleotide-binding</keyword>
<dbReference type="AlphaFoldDB" id="A0AA36MNQ2"/>
<dbReference type="Gene3D" id="3.40.50.300">
    <property type="entry name" value="P-loop containing nucleotide triphosphate hydrolases"/>
    <property type="match status" value="2"/>
</dbReference>
<dbReference type="Pfam" id="PF00271">
    <property type="entry name" value="Helicase_C"/>
    <property type="match status" value="1"/>
</dbReference>
<reference evidence="10" key="1">
    <citation type="submission" date="2023-08" db="EMBL/GenBank/DDBJ databases">
        <authorList>
            <person name="Chen Y."/>
            <person name="Shah S."/>
            <person name="Dougan E. K."/>
            <person name="Thang M."/>
            <person name="Chan C."/>
        </authorList>
    </citation>
    <scope>NUCLEOTIDE SEQUENCE</scope>
</reference>
<feature type="domain" description="Helicase C-terminal" evidence="9">
    <location>
        <begin position="468"/>
        <end position="656"/>
    </location>
</feature>
<dbReference type="PROSITE" id="PS51192">
    <property type="entry name" value="HELICASE_ATP_BIND_1"/>
    <property type="match status" value="1"/>
</dbReference>
<dbReference type="GO" id="GO:0016787">
    <property type="term" value="F:hydrolase activity"/>
    <property type="evidence" value="ECO:0007669"/>
    <property type="project" value="UniProtKB-KW"/>
</dbReference>
<evidence type="ECO:0000313" key="10">
    <source>
        <dbReference type="EMBL" id="CAJ1374368.1"/>
    </source>
</evidence>
<dbReference type="InterPro" id="IPR001650">
    <property type="entry name" value="Helicase_C-like"/>
</dbReference>
<feature type="region of interest" description="Disordered" evidence="7">
    <location>
        <begin position="1"/>
        <end position="34"/>
    </location>
</feature>
<name>A0AA36MNQ2_9DINO</name>
<sequence length="731" mass="81298">MSDPWQAVDPWGGTNTVPNNSYYPPAAASAPSQRWTDANGNEYILDIQGETVTASCEKLNYHESGTLKNGKLGLFGTWHDYTPEKITFGPPLSTSWTRVDQGEEPQPAQAEPAADNWSSWGNANDSWNSWNNPQGQAQTEQSNGAWGSWGGTAAPSWEDQEKKRWEGYQREFQSAQEWNKERGILPGGQEEMDPFSGEAESKGSGEDFCLYDSVAVTVNGTKTDQIRRLANFEDLFTRFAGDIPVQLEENMNKCGFSMPTPVQKWAIPAALAGRDIMCCAQTGSGKTAAFLVPTLASMIKHHKAVGSMEVAFEGPCKPDTLILSPTRELCLQIFEDALKFCHKTKHRCLRVYGQEKAKTQILEIARGADLCVATVGRLYDFVGAGIISVADVNCFVLDEADRMLDLGWKEQIEDIVENHGMPPKTERQTWMFSATFPQEIQTLALKYLHDHLFISVGVVGSPAVTVTQIVQKVEKAEKTDKLVEFISGFMQQRKGNERMLVFTNSKNQAKLLDQELWVQAPVLLCSGFQPSLRTKKHEVATTAAIHGDLDQPAREANLAKFRDGKVDVMVATDVASRGLDISGVSHVLNYDAPKEISLYVQRIGRTGRIGHRGTSITFITFEAGWCIDSDDLLTELPDIMKGAPNTEIPDWLDALSKEKKEGTWYSKKKDDQWNYTDVRKNGNFEGWKDGNDQDQAQANSWSNWQGTGATQEESTQSQGEWNAKSGDSWSW</sequence>
<keyword evidence="5 6" id="KW-0067">ATP-binding</keyword>
<feature type="domain" description="Helicase ATP-binding" evidence="8">
    <location>
        <begin position="267"/>
        <end position="454"/>
    </location>
</feature>
<evidence type="ECO:0000256" key="2">
    <source>
        <dbReference type="ARBA" id="ARBA00022741"/>
    </source>
</evidence>
<feature type="compositionally biased region" description="Polar residues" evidence="7">
    <location>
        <begin position="116"/>
        <end position="145"/>
    </location>
</feature>
<comment type="caution">
    <text evidence="10">The sequence shown here is derived from an EMBL/GenBank/DDBJ whole genome shotgun (WGS) entry which is preliminary data.</text>
</comment>
<dbReference type="InterPro" id="IPR011545">
    <property type="entry name" value="DEAD/DEAH_box_helicase_dom"/>
</dbReference>
<evidence type="ECO:0000259" key="9">
    <source>
        <dbReference type="PROSITE" id="PS51194"/>
    </source>
</evidence>
<dbReference type="InterPro" id="IPR000629">
    <property type="entry name" value="RNA-helicase_DEAD-box_CS"/>
</dbReference>
<feature type="compositionally biased region" description="Low complexity" evidence="7">
    <location>
        <begin position="18"/>
        <end position="32"/>
    </location>
</feature>
<dbReference type="PANTHER" id="PTHR47958">
    <property type="entry name" value="ATP-DEPENDENT RNA HELICASE DBP3"/>
    <property type="match status" value="1"/>
</dbReference>
<keyword evidence="4 6" id="KW-0347">Helicase</keyword>
<evidence type="ECO:0000313" key="11">
    <source>
        <dbReference type="Proteomes" id="UP001178507"/>
    </source>
</evidence>
<dbReference type="CDD" id="cd18787">
    <property type="entry name" value="SF2_C_DEAD"/>
    <property type="match status" value="1"/>
</dbReference>
<accession>A0AA36MNQ2</accession>
<evidence type="ECO:0000256" key="7">
    <source>
        <dbReference type="SAM" id="MobiDB-lite"/>
    </source>
</evidence>
<dbReference type="PROSITE" id="PS00039">
    <property type="entry name" value="DEAD_ATP_HELICASE"/>
    <property type="match status" value="1"/>
</dbReference>
<protein>
    <recommendedName>
        <fullName evidence="1">RNA helicase</fullName>
        <ecNumber evidence="1">3.6.4.13</ecNumber>
    </recommendedName>
</protein>
<comment type="similarity">
    <text evidence="6">Belongs to the DEAD box helicase family.</text>
</comment>
<dbReference type="Pfam" id="PF00270">
    <property type="entry name" value="DEAD"/>
    <property type="match status" value="1"/>
</dbReference>
<evidence type="ECO:0000256" key="1">
    <source>
        <dbReference type="ARBA" id="ARBA00012552"/>
    </source>
</evidence>